<dbReference type="RefSeq" id="WP_317832014.1">
    <property type="nucleotide sequence ID" value="NZ_CP136920.1"/>
</dbReference>
<dbReference type="KEGG" id="puo:RZN69_15090"/>
<evidence type="ECO:0008006" key="3">
    <source>
        <dbReference type="Google" id="ProtNLM"/>
    </source>
</evidence>
<evidence type="ECO:0000313" key="2">
    <source>
        <dbReference type="Proteomes" id="UP001304300"/>
    </source>
</evidence>
<dbReference type="EMBL" id="CP136920">
    <property type="protein sequence ID" value="WOO39950.1"/>
    <property type="molecule type" value="Genomic_DNA"/>
</dbReference>
<sequence length="127" mass="14173">MSEDSNNIEDLRNRTNDLVVSVLRSLGDVKACPAGATLVQEAVISAGQTQLFFRRACNVKSKEEFHERLPMVQEAAERTAYWLNLIAETEMIPHAKTDTPLALARETMSALTAAKVTRKLRSKRSSR</sequence>
<gene>
    <name evidence="1" type="ORF">RZN69_15090</name>
</gene>
<dbReference type="Proteomes" id="UP001304300">
    <property type="component" value="Chromosome"/>
</dbReference>
<keyword evidence="2" id="KW-1185">Reference proteome</keyword>
<dbReference type="AlphaFoldDB" id="A0AAQ3L635"/>
<evidence type="ECO:0000313" key="1">
    <source>
        <dbReference type="EMBL" id="WOO39950.1"/>
    </source>
</evidence>
<name>A0AAQ3L635_9BACT</name>
<accession>A0AAQ3L635</accession>
<proteinExistence type="predicted"/>
<reference evidence="1 2" key="1">
    <citation type="submission" date="2023-10" db="EMBL/GenBank/DDBJ databases">
        <title>Rubellicoccus peritrichatus gen. nov., sp. nov., isolated from an algae of coral reef tank.</title>
        <authorList>
            <person name="Luo J."/>
        </authorList>
    </citation>
    <scope>NUCLEOTIDE SEQUENCE [LARGE SCALE GENOMIC DNA]</scope>
    <source>
        <strain evidence="1 2">CR14</strain>
    </source>
</reference>
<organism evidence="1 2">
    <name type="scientific">Rubellicoccus peritrichatus</name>
    <dbReference type="NCBI Taxonomy" id="3080537"/>
    <lineage>
        <taxon>Bacteria</taxon>
        <taxon>Pseudomonadati</taxon>
        <taxon>Verrucomicrobiota</taxon>
        <taxon>Opitutia</taxon>
        <taxon>Puniceicoccales</taxon>
        <taxon>Cerasicoccaceae</taxon>
        <taxon>Rubellicoccus</taxon>
    </lineage>
</organism>
<protein>
    <recommendedName>
        <fullName evidence="3">Four helix bundle protein</fullName>
    </recommendedName>
</protein>